<sequence length="205" mass="22997">MNAVPMSLLRLHRLSVIWKNWMFNQDADASDPGSLQVENTSESDDAALQRHGSQQQSRRRFHKVNAGGERQLIVDAQDASDTLSNMLWTNSIGINCATCLKSVTYEAPLELDRFVQLLYVHLHESSGKLHMDACERRISAAAVCAGGLILEDDIMPALLAPSQLGLRGRFIFSSTESRGDLSCWVIFTLLCVLQIYRKSWKNSRM</sequence>
<evidence type="ECO:0000256" key="1">
    <source>
        <dbReference type="SAM" id="MobiDB-lite"/>
    </source>
</evidence>
<gene>
    <name evidence="2" type="ORF">DPX16_21410</name>
</gene>
<dbReference type="OrthoDB" id="546434at2759"/>
<comment type="caution">
    <text evidence="2">The sequence shown here is derived from an EMBL/GenBank/DDBJ whole genome shotgun (WGS) entry which is preliminary data.</text>
</comment>
<organism evidence="2 3">
    <name type="scientific">Anabarilius grahami</name>
    <name type="common">Kanglang fish</name>
    <name type="synonym">Barilius grahami</name>
    <dbReference type="NCBI Taxonomy" id="495550"/>
    <lineage>
        <taxon>Eukaryota</taxon>
        <taxon>Metazoa</taxon>
        <taxon>Chordata</taxon>
        <taxon>Craniata</taxon>
        <taxon>Vertebrata</taxon>
        <taxon>Euteleostomi</taxon>
        <taxon>Actinopterygii</taxon>
        <taxon>Neopterygii</taxon>
        <taxon>Teleostei</taxon>
        <taxon>Ostariophysi</taxon>
        <taxon>Cypriniformes</taxon>
        <taxon>Xenocyprididae</taxon>
        <taxon>Xenocypridinae</taxon>
        <taxon>Xenocypridinae incertae sedis</taxon>
        <taxon>Anabarilius</taxon>
    </lineage>
</organism>
<protein>
    <submittedName>
        <fullName evidence="2">Uncharacterized protein</fullName>
    </submittedName>
</protein>
<reference evidence="2 3" key="1">
    <citation type="submission" date="2018-10" db="EMBL/GenBank/DDBJ databases">
        <title>Genome assembly for a Yunnan-Guizhou Plateau 3E fish, Anabarilius grahami (Regan), and its evolutionary and genetic applications.</title>
        <authorList>
            <person name="Jiang W."/>
        </authorList>
    </citation>
    <scope>NUCLEOTIDE SEQUENCE [LARGE SCALE GENOMIC DNA]</scope>
    <source>
        <strain evidence="2">AG-KIZ</strain>
        <tissue evidence="2">Muscle</tissue>
    </source>
</reference>
<keyword evidence="3" id="KW-1185">Reference proteome</keyword>
<name>A0A3N0XUC8_ANAGA</name>
<feature type="region of interest" description="Disordered" evidence="1">
    <location>
        <begin position="32"/>
        <end position="60"/>
    </location>
</feature>
<proteinExistence type="predicted"/>
<dbReference type="AlphaFoldDB" id="A0A3N0XUC8"/>
<evidence type="ECO:0000313" key="2">
    <source>
        <dbReference type="EMBL" id="ROJ62424.1"/>
    </source>
</evidence>
<dbReference type="Proteomes" id="UP000281406">
    <property type="component" value="Unassembled WGS sequence"/>
</dbReference>
<dbReference type="EMBL" id="RJVU01059915">
    <property type="protein sequence ID" value="ROJ62424.1"/>
    <property type="molecule type" value="Genomic_DNA"/>
</dbReference>
<evidence type="ECO:0000313" key="3">
    <source>
        <dbReference type="Proteomes" id="UP000281406"/>
    </source>
</evidence>
<accession>A0A3N0XUC8</accession>